<dbReference type="PANTHER" id="PTHR10920">
    <property type="entry name" value="RIBOSOMAL RNA METHYLTRANSFERASE"/>
    <property type="match status" value="1"/>
</dbReference>
<comment type="similarity">
    <text evidence="1">Belongs to the class I-like SAM-binding methyltransferase superfamily. RNA methyltransferase RlmE family.</text>
</comment>
<dbReference type="InterPro" id="IPR050082">
    <property type="entry name" value="RNA_methyltr_RlmE"/>
</dbReference>
<sequence>MSRCCKLPSLWLQCSRIHSASRCLKSKTGAEHRWLERHFKDPFVKEAKKQSYRCRSAFKLLEMDDKRSILRPGLCVLDCGTAPGAWAQVAVQRVNAAGSDRDAPVGFVLGVDLLHVFPLEGAVFLPHSDITDPDTQNKIQEVLPKGKVDVILNDMAPNATGIRDIDHQRLIGLCLSVADLARHVLVPGGTMLCKLWDGSESHRLQKRLMQDFAEVRTLKPQASRMDSSEKYYLAKSYRLQR</sequence>
<dbReference type="InterPro" id="IPR015507">
    <property type="entry name" value="rRNA-MeTfrase_E"/>
</dbReference>
<protein>
    <recommendedName>
        <fullName evidence="6">rRNA methyltransferase 2, mitochondrial</fullName>
    </recommendedName>
</protein>
<dbReference type="Gene3D" id="3.40.50.150">
    <property type="entry name" value="Vaccinia Virus protein VP39"/>
    <property type="match status" value="1"/>
</dbReference>
<dbReference type="GO" id="GO:0008168">
    <property type="term" value="F:methyltransferase activity"/>
    <property type="evidence" value="ECO:0007669"/>
    <property type="project" value="UniProtKB-KW"/>
</dbReference>
<keyword evidence="5" id="KW-0949">S-adenosyl-L-methionine</keyword>
<keyword evidence="2" id="KW-0698">rRNA processing</keyword>
<dbReference type="GeneID" id="107119569"/>
<dbReference type="PANTHER" id="PTHR10920:SF18">
    <property type="entry name" value="RRNA METHYLTRANSFERASE 2, MITOCHONDRIAL"/>
    <property type="match status" value="1"/>
</dbReference>
<dbReference type="CDD" id="cd02440">
    <property type="entry name" value="AdoMet_MTases"/>
    <property type="match status" value="1"/>
</dbReference>
<accession>A0ABM1KV28</accession>
<name>A0ABM1KV28_GEKJA</name>
<dbReference type="Pfam" id="PF01728">
    <property type="entry name" value="FtsJ"/>
    <property type="match status" value="1"/>
</dbReference>
<evidence type="ECO:0000313" key="9">
    <source>
        <dbReference type="RefSeq" id="XP_015277565.1"/>
    </source>
</evidence>
<dbReference type="GO" id="GO:0032259">
    <property type="term" value="P:methylation"/>
    <property type="evidence" value="ECO:0007669"/>
    <property type="project" value="UniProtKB-KW"/>
</dbReference>
<evidence type="ECO:0000256" key="3">
    <source>
        <dbReference type="ARBA" id="ARBA00022603"/>
    </source>
</evidence>
<dbReference type="PIRSF" id="PIRSF005461">
    <property type="entry name" value="23S_rRNA_mtase"/>
    <property type="match status" value="1"/>
</dbReference>
<dbReference type="InterPro" id="IPR002877">
    <property type="entry name" value="RNA_MeTrfase_FtsJ_dom"/>
</dbReference>
<evidence type="ECO:0000259" key="7">
    <source>
        <dbReference type="Pfam" id="PF01728"/>
    </source>
</evidence>
<evidence type="ECO:0000256" key="4">
    <source>
        <dbReference type="ARBA" id="ARBA00022679"/>
    </source>
</evidence>
<organism evidence="8 9">
    <name type="scientific">Gekko japonicus</name>
    <name type="common">Schlegel's Japanese gecko</name>
    <dbReference type="NCBI Taxonomy" id="146911"/>
    <lineage>
        <taxon>Eukaryota</taxon>
        <taxon>Metazoa</taxon>
        <taxon>Chordata</taxon>
        <taxon>Craniata</taxon>
        <taxon>Vertebrata</taxon>
        <taxon>Euteleostomi</taxon>
        <taxon>Lepidosauria</taxon>
        <taxon>Squamata</taxon>
        <taxon>Bifurcata</taxon>
        <taxon>Gekkota</taxon>
        <taxon>Gekkonidae</taxon>
        <taxon>Gekkoninae</taxon>
        <taxon>Gekko</taxon>
    </lineage>
</organism>
<reference evidence="9" key="1">
    <citation type="submission" date="2025-08" db="UniProtKB">
        <authorList>
            <consortium name="RefSeq"/>
        </authorList>
    </citation>
    <scope>IDENTIFICATION</scope>
</reference>
<gene>
    <name evidence="9" type="primary">FTSJ2</name>
</gene>
<proteinExistence type="inferred from homology"/>
<evidence type="ECO:0000256" key="5">
    <source>
        <dbReference type="ARBA" id="ARBA00022691"/>
    </source>
</evidence>
<evidence type="ECO:0000256" key="2">
    <source>
        <dbReference type="ARBA" id="ARBA00022552"/>
    </source>
</evidence>
<evidence type="ECO:0000256" key="6">
    <source>
        <dbReference type="ARBA" id="ARBA00041184"/>
    </source>
</evidence>
<dbReference type="HAMAP" id="MF_01547">
    <property type="entry name" value="RNA_methyltr_E"/>
    <property type="match status" value="1"/>
</dbReference>
<keyword evidence="8" id="KW-1185">Reference proteome</keyword>
<feature type="domain" description="Ribosomal RNA methyltransferase FtsJ" evidence="7">
    <location>
        <begin position="52"/>
        <end position="236"/>
    </location>
</feature>
<keyword evidence="4" id="KW-0808">Transferase</keyword>
<dbReference type="InterPro" id="IPR029063">
    <property type="entry name" value="SAM-dependent_MTases_sf"/>
</dbReference>
<evidence type="ECO:0000313" key="8">
    <source>
        <dbReference type="Proteomes" id="UP000694871"/>
    </source>
</evidence>
<dbReference type="SUPFAM" id="SSF53335">
    <property type="entry name" value="S-adenosyl-L-methionine-dependent methyltransferases"/>
    <property type="match status" value="1"/>
</dbReference>
<dbReference type="RefSeq" id="XP_015277565.1">
    <property type="nucleotide sequence ID" value="XM_015422079.1"/>
</dbReference>
<keyword evidence="3 9" id="KW-0489">Methyltransferase</keyword>
<dbReference type="Proteomes" id="UP000694871">
    <property type="component" value="Unplaced"/>
</dbReference>
<evidence type="ECO:0000256" key="1">
    <source>
        <dbReference type="ARBA" id="ARBA00009258"/>
    </source>
</evidence>